<dbReference type="PANTHER" id="PTHR43037:SF1">
    <property type="entry name" value="BLL1128 PROTEIN"/>
    <property type="match status" value="1"/>
</dbReference>
<dbReference type="EMBL" id="SJPR01000001">
    <property type="protein sequence ID" value="TWT99131.1"/>
    <property type="molecule type" value="Genomic_DNA"/>
</dbReference>
<dbReference type="PANTHER" id="PTHR43037">
    <property type="entry name" value="UNNAMED PRODUCT-RELATED"/>
    <property type="match status" value="1"/>
</dbReference>
<reference evidence="3 4" key="1">
    <citation type="submission" date="2019-02" db="EMBL/GenBank/DDBJ databases">
        <title>Deep-cultivation of Planctomycetes and their phenomic and genomic characterization uncovers novel biology.</title>
        <authorList>
            <person name="Wiegand S."/>
            <person name="Jogler M."/>
            <person name="Boedeker C."/>
            <person name="Pinto D."/>
            <person name="Vollmers J."/>
            <person name="Rivas-Marin E."/>
            <person name="Kohn T."/>
            <person name="Peeters S.H."/>
            <person name="Heuer A."/>
            <person name="Rast P."/>
            <person name="Oberbeckmann S."/>
            <person name="Bunk B."/>
            <person name="Jeske O."/>
            <person name="Meyerdierks A."/>
            <person name="Storesund J.E."/>
            <person name="Kallscheuer N."/>
            <person name="Luecker S."/>
            <person name="Lage O.M."/>
            <person name="Pohl T."/>
            <person name="Merkel B.J."/>
            <person name="Hornburger P."/>
            <person name="Mueller R.-W."/>
            <person name="Bruemmer F."/>
            <person name="Labrenz M."/>
            <person name="Spormann A.M."/>
            <person name="Op Den Camp H."/>
            <person name="Overmann J."/>
            <person name="Amann R."/>
            <person name="Jetten M.S.M."/>
            <person name="Mascher T."/>
            <person name="Medema M.H."/>
            <person name="Devos D.P."/>
            <person name="Kaster A.-K."/>
            <person name="Ovreas L."/>
            <person name="Rohde M."/>
            <person name="Galperin M.Y."/>
            <person name="Jogler C."/>
        </authorList>
    </citation>
    <scope>NUCLEOTIDE SEQUENCE [LARGE SCALE GENOMIC DNA]</scope>
    <source>
        <strain evidence="3 4">Pla108</strain>
    </source>
</reference>
<accession>A0A5C6AJ88</accession>
<evidence type="ECO:0008006" key="5">
    <source>
        <dbReference type="Google" id="ProtNLM"/>
    </source>
</evidence>
<name>A0A5C6AJ88_9BACT</name>
<keyword evidence="4" id="KW-1185">Reference proteome</keyword>
<keyword evidence="1" id="KW-0732">Signal</keyword>
<gene>
    <name evidence="3" type="ORF">Pla108_00640</name>
</gene>
<dbReference type="InterPro" id="IPR029058">
    <property type="entry name" value="AB_hydrolase_fold"/>
</dbReference>
<organism evidence="3 4">
    <name type="scientific">Botrimarina colliarenosi</name>
    <dbReference type="NCBI Taxonomy" id="2528001"/>
    <lineage>
        <taxon>Bacteria</taxon>
        <taxon>Pseudomonadati</taxon>
        <taxon>Planctomycetota</taxon>
        <taxon>Planctomycetia</taxon>
        <taxon>Pirellulales</taxon>
        <taxon>Lacipirellulaceae</taxon>
        <taxon>Botrimarina</taxon>
    </lineage>
</organism>
<dbReference type="Proteomes" id="UP000317421">
    <property type="component" value="Unassembled WGS sequence"/>
</dbReference>
<dbReference type="InterPro" id="IPR050955">
    <property type="entry name" value="Plant_Biomass_Hydrol_Est"/>
</dbReference>
<evidence type="ECO:0000313" key="3">
    <source>
        <dbReference type="EMBL" id="TWT99131.1"/>
    </source>
</evidence>
<sequence length="793" mass="88343">MTASLASAATLQLNDGRILTGKLGETAGVAEDPLVPGSSAGQIRTTPLLVIEDGLRRTYVHKTAVREVLDEGDTDGVRIRVWQNDAKRGASLGVIGAASRITPFDDYGRRIIELPSDKGAITVIQGVTEVTPVYTRVQGLRADPRSFLWDMRLATSSLPRETLDHILAHAIPREDFDKRMQVVRLYLQAERYRDAAHELEAIRNDFKGRAGVVDADIDDNLRRLRELASRTLLDEIELRQTSGQHHLARTLLERFPADGVAGDTLQRVRELLDEDQLATDQRADLLDRLDATAGRLAEPAAQKVAERIATEIRARLSPATDDRLTAFRQLATGDALGAEELAAVAISGWLLGSNNSVDSLPTALSLVRIRDNVRRYLAESDPKQRESAYLAIRDADGAEVPKLAELIARMEPPLPLVDPPPPVAETSLQNEAPAPPADGEPGTTPGFFERNVQVGERSVRWVVQLPPEYDPLRSYPTILTLADLGVAAEAQVDFWAGGVRPGVGRVGQATRHGYVVVAVDWFQRDQLRYGYTAEEHAAVLVALRDAMRRVAIDSDRVYVTGHGAGADLAWDLALAHPDVWAGVLPFLGVADVDSYFGWYWKNAQFVPWRIVMGELDNNKIARSERELDRYLRPRFDTTVVEYRGRGYDPLSDDIQMAFDWMGRKRRGAAPEEFECSTMRPWDNYFWWVEAEGLPEKSMVAPAQWPPERGVRATSIRGRKFSGNKLGVFAAAERITVWLSPELVNFDEPIEIEHNGKRLVPRGDRIDPDVRTLLEDARTRADRKRPYWAKVATP</sequence>
<dbReference type="Gene3D" id="3.40.50.1820">
    <property type="entry name" value="alpha/beta hydrolase"/>
    <property type="match status" value="1"/>
</dbReference>
<evidence type="ECO:0000256" key="2">
    <source>
        <dbReference type="SAM" id="MobiDB-lite"/>
    </source>
</evidence>
<dbReference type="SUPFAM" id="SSF53474">
    <property type="entry name" value="alpha/beta-Hydrolases"/>
    <property type="match status" value="1"/>
</dbReference>
<dbReference type="AlphaFoldDB" id="A0A5C6AJ88"/>
<evidence type="ECO:0000256" key="1">
    <source>
        <dbReference type="ARBA" id="ARBA00022729"/>
    </source>
</evidence>
<dbReference type="RefSeq" id="WP_146441354.1">
    <property type="nucleotide sequence ID" value="NZ_SJPR01000001.1"/>
</dbReference>
<evidence type="ECO:0000313" key="4">
    <source>
        <dbReference type="Proteomes" id="UP000317421"/>
    </source>
</evidence>
<feature type="region of interest" description="Disordered" evidence="2">
    <location>
        <begin position="413"/>
        <end position="448"/>
    </location>
</feature>
<comment type="caution">
    <text evidence="3">The sequence shown here is derived from an EMBL/GenBank/DDBJ whole genome shotgun (WGS) entry which is preliminary data.</text>
</comment>
<protein>
    <recommendedName>
        <fullName evidence="5">Alpha/beta hydrolase family protein</fullName>
    </recommendedName>
</protein>
<feature type="compositionally biased region" description="Pro residues" evidence="2">
    <location>
        <begin position="413"/>
        <end position="423"/>
    </location>
</feature>
<proteinExistence type="predicted"/>
<dbReference type="OrthoDB" id="1955879at2"/>